<evidence type="ECO:0000259" key="2">
    <source>
        <dbReference type="Pfam" id="PF03372"/>
    </source>
</evidence>
<dbReference type="SUPFAM" id="SSF56219">
    <property type="entry name" value="DNase I-like"/>
    <property type="match status" value="1"/>
</dbReference>
<dbReference type="InterPro" id="IPR005135">
    <property type="entry name" value="Endo/exonuclease/phosphatase"/>
</dbReference>
<name>A0A0N4WI98_HAEPC</name>
<sequence length="319" mass="36829">MARVFCMWFALFSLYAGCVSGILRVMTFNIWLSGASVHNGLQKIAKHILLVNPDIVALQEVENEHVIGNLTQMLGEQWTGVQHRNRTPPDTAILTRHEFHPHSYTDTSTGIGIRIVVDSLIFVNFWSVHLDYLSYGPYAAYNKMVTSIDQILAGERPSHYLGREQNVEELRNNSRMTAWRRKSDIVPVIVGGDFNSPSHLDWTDKTRDLHGGWEVEWPATKIMQEMNFTDSFRELYPDSDLEPGHTWSTVNKYNPEWDFTIPEPQDRIDFIFYQGKITPVRSYLYSGSEPLKPIPHHKDNDYPSDHYALITEFDIDELL</sequence>
<dbReference type="STRING" id="6290.A0A0N4WI98"/>
<evidence type="ECO:0000313" key="3">
    <source>
        <dbReference type="EMBL" id="VDO40785.1"/>
    </source>
</evidence>
<proteinExistence type="predicted"/>
<protein>
    <submittedName>
        <fullName evidence="5">Endo/exonuclease/phosphatase domain-containing protein</fullName>
    </submittedName>
</protein>
<organism evidence="5">
    <name type="scientific">Haemonchus placei</name>
    <name type="common">Barber's pole worm</name>
    <dbReference type="NCBI Taxonomy" id="6290"/>
    <lineage>
        <taxon>Eukaryota</taxon>
        <taxon>Metazoa</taxon>
        <taxon>Ecdysozoa</taxon>
        <taxon>Nematoda</taxon>
        <taxon>Chromadorea</taxon>
        <taxon>Rhabditida</taxon>
        <taxon>Rhabditina</taxon>
        <taxon>Rhabditomorpha</taxon>
        <taxon>Strongyloidea</taxon>
        <taxon>Trichostrongylidae</taxon>
        <taxon>Haemonchus</taxon>
    </lineage>
</organism>
<dbReference type="OMA" id="WSVHLDY"/>
<evidence type="ECO:0000256" key="1">
    <source>
        <dbReference type="SAM" id="SignalP"/>
    </source>
</evidence>
<feature type="chain" id="PRO_5043123738" evidence="1">
    <location>
        <begin position="22"/>
        <end position="319"/>
    </location>
</feature>
<dbReference type="WBParaSite" id="HPLM_0001066801-mRNA-1">
    <property type="protein sequence ID" value="HPLM_0001066801-mRNA-1"/>
    <property type="gene ID" value="HPLM_0001066801"/>
</dbReference>
<feature type="domain" description="Endonuclease/exonuclease/phosphatase" evidence="2">
    <location>
        <begin position="26"/>
        <end position="306"/>
    </location>
</feature>
<reference evidence="3 4" key="2">
    <citation type="submission" date="2018-11" db="EMBL/GenBank/DDBJ databases">
        <authorList>
            <consortium name="Pathogen Informatics"/>
        </authorList>
    </citation>
    <scope>NUCLEOTIDE SEQUENCE [LARGE SCALE GENOMIC DNA]</scope>
    <source>
        <strain evidence="3 4">MHpl1</strain>
    </source>
</reference>
<gene>
    <name evidence="3" type="ORF">HPLM_LOCUS10660</name>
</gene>
<dbReference type="GO" id="GO:0003824">
    <property type="term" value="F:catalytic activity"/>
    <property type="evidence" value="ECO:0007669"/>
    <property type="project" value="InterPro"/>
</dbReference>
<dbReference type="PANTHER" id="PTHR41349">
    <property type="match status" value="1"/>
</dbReference>
<dbReference type="Pfam" id="PF03372">
    <property type="entry name" value="Exo_endo_phos"/>
    <property type="match status" value="1"/>
</dbReference>
<keyword evidence="1" id="KW-0732">Signal</keyword>
<dbReference type="Gene3D" id="3.60.10.10">
    <property type="entry name" value="Endonuclease/exonuclease/phosphatase"/>
    <property type="match status" value="1"/>
</dbReference>
<dbReference type="OrthoDB" id="276515at2759"/>
<dbReference type="PANTHER" id="PTHR41349:SF1">
    <property type="entry name" value="PROTEIN CBG08683"/>
    <property type="match status" value="1"/>
</dbReference>
<evidence type="ECO:0000313" key="5">
    <source>
        <dbReference type="WBParaSite" id="HPLM_0001066801-mRNA-1"/>
    </source>
</evidence>
<dbReference type="EMBL" id="UZAF01017352">
    <property type="protein sequence ID" value="VDO40785.1"/>
    <property type="molecule type" value="Genomic_DNA"/>
</dbReference>
<feature type="signal peptide" evidence="1">
    <location>
        <begin position="1"/>
        <end position="21"/>
    </location>
</feature>
<dbReference type="AlphaFoldDB" id="A0A0N4WI98"/>
<dbReference type="InterPro" id="IPR036691">
    <property type="entry name" value="Endo/exonu/phosph_ase_sf"/>
</dbReference>
<accession>A0A0N4WI98</accession>
<evidence type="ECO:0000313" key="4">
    <source>
        <dbReference type="Proteomes" id="UP000268014"/>
    </source>
</evidence>
<reference evidence="5" key="1">
    <citation type="submission" date="2017-02" db="UniProtKB">
        <authorList>
            <consortium name="WormBaseParasite"/>
        </authorList>
    </citation>
    <scope>IDENTIFICATION</scope>
</reference>
<keyword evidence="4" id="KW-1185">Reference proteome</keyword>
<dbReference type="Proteomes" id="UP000268014">
    <property type="component" value="Unassembled WGS sequence"/>
</dbReference>